<keyword evidence="3" id="KW-1185">Reference proteome</keyword>
<sequence>MALKENLKAAQQELNSQEQMIESFIKSERFIKKYKYYIIAIMVLLVAYFGGNYIYTINQEKNIKASNEIFINLLKNPNDNKLLEDLKQSNANLYAIFIMNHTGYDLNGTANLNIDPLLKQIILAQNNQKSDFLKDYNTLLKGFDFLKNNDFKNADIEFNKIPINSPLWQIITSLKHYQGIK</sequence>
<dbReference type="Proteomes" id="UP000509246">
    <property type="component" value="Chromosome"/>
</dbReference>
<dbReference type="RefSeq" id="WP_139426680.1">
    <property type="nucleotide sequence ID" value="NZ_CBCSFY010000010.1"/>
</dbReference>
<evidence type="ECO:0000256" key="1">
    <source>
        <dbReference type="SAM" id="Phobius"/>
    </source>
</evidence>
<accession>A0A7L5HWL2</accession>
<dbReference type="EMBL" id="CP053825">
    <property type="protein sequence ID" value="QKF79416.1"/>
    <property type="molecule type" value="Genomic_DNA"/>
</dbReference>
<keyword evidence="1" id="KW-0812">Transmembrane</keyword>
<feature type="transmembrane region" description="Helical" evidence="1">
    <location>
        <begin position="36"/>
        <end position="55"/>
    </location>
</feature>
<evidence type="ECO:0000313" key="3">
    <source>
        <dbReference type="Proteomes" id="UP000509246"/>
    </source>
</evidence>
<dbReference type="KEGG" id="carm:CARM_0481"/>
<evidence type="ECO:0000313" key="2">
    <source>
        <dbReference type="EMBL" id="QKF79416.1"/>
    </source>
</evidence>
<keyword evidence="1" id="KW-0472">Membrane</keyword>
<protein>
    <submittedName>
        <fullName evidence="2">Uncharacterized protein</fullName>
    </submittedName>
</protein>
<reference evidence="2 3" key="1">
    <citation type="submission" date="2020-05" db="EMBL/GenBank/DDBJ databases">
        <title>Complete genome sequencing of Campylobacter and Arcobacter type strains.</title>
        <authorList>
            <person name="Miller W.G."/>
            <person name="Yee E."/>
        </authorList>
    </citation>
    <scope>NUCLEOTIDE SEQUENCE [LARGE SCALE GENOMIC DNA]</scope>
    <source>
        <strain evidence="2 3">CCUG 73571</strain>
    </source>
</reference>
<keyword evidence="1" id="KW-1133">Transmembrane helix</keyword>
<name>A0A7L5HWL2_9BACT</name>
<organism evidence="2 3">
    <name type="scientific">Campylobacter armoricus</name>
    <dbReference type="NCBI Taxonomy" id="2505970"/>
    <lineage>
        <taxon>Bacteria</taxon>
        <taxon>Pseudomonadati</taxon>
        <taxon>Campylobacterota</taxon>
        <taxon>Epsilonproteobacteria</taxon>
        <taxon>Campylobacterales</taxon>
        <taxon>Campylobacteraceae</taxon>
        <taxon>Campylobacter</taxon>
    </lineage>
</organism>
<proteinExistence type="predicted"/>
<dbReference type="GeneID" id="56586215"/>
<dbReference type="AlphaFoldDB" id="A0A7L5HWL2"/>
<gene>
    <name evidence="2" type="ORF">CARM_0481</name>
</gene>